<evidence type="ECO:0000313" key="8">
    <source>
        <dbReference type="Proteomes" id="UP001521222"/>
    </source>
</evidence>
<feature type="compositionally biased region" description="Basic and acidic residues" evidence="6">
    <location>
        <begin position="12"/>
        <end position="22"/>
    </location>
</feature>
<dbReference type="PANTHER" id="PTHR10218:SF369">
    <property type="entry name" value="GUANINE NUCLEOTIDE-BINDING PROTEIN ALPHA-2 SUBUNIT"/>
    <property type="match status" value="1"/>
</dbReference>
<evidence type="ECO:0000256" key="2">
    <source>
        <dbReference type="ARBA" id="ARBA00022741"/>
    </source>
</evidence>
<keyword evidence="1" id="KW-0479">Metal-binding</keyword>
<dbReference type="SMART" id="SM00275">
    <property type="entry name" value="G_alpha"/>
    <property type="match status" value="1"/>
</dbReference>
<dbReference type="InterPro" id="IPR011025">
    <property type="entry name" value="GproteinA_insert"/>
</dbReference>
<keyword evidence="8" id="KW-1185">Reference proteome</keyword>
<sequence>MGICMSSSPEDGEQKKRSQAIDRKLEEDSRRLRRECKILLLGSGESGKSTIVKQMKIIHQNGYTQEELAMYRLTIYKNVIDCAKALIGAMRQFEIEPEIPGNDEYCNYLVEYTVDPDPEKPLDARVGQAITSLWRDGCIGKVLEHSSEFYLMDSAP</sequence>
<dbReference type="Proteomes" id="UP001521222">
    <property type="component" value="Unassembled WGS sequence"/>
</dbReference>
<evidence type="ECO:0000256" key="5">
    <source>
        <dbReference type="ARBA" id="ARBA00023224"/>
    </source>
</evidence>
<dbReference type="SUPFAM" id="SSF47895">
    <property type="entry name" value="Transducin (alpha subunit), insertion domain"/>
    <property type="match status" value="1"/>
</dbReference>
<keyword evidence="5" id="KW-0807">Transducer</keyword>
<dbReference type="Pfam" id="PF00503">
    <property type="entry name" value="G-alpha"/>
    <property type="match status" value="1"/>
</dbReference>
<dbReference type="InterPro" id="IPR001019">
    <property type="entry name" value="Gprotein_alpha_su"/>
</dbReference>
<proteinExistence type="predicted"/>
<dbReference type="Gene3D" id="3.40.50.300">
    <property type="entry name" value="P-loop containing nucleotide triphosphate hydrolases"/>
    <property type="match status" value="1"/>
</dbReference>
<organism evidence="7 8">
    <name type="scientific">Nothophoma quercina</name>
    <dbReference type="NCBI Taxonomy" id="749835"/>
    <lineage>
        <taxon>Eukaryota</taxon>
        <taxon>Fungi</taxon>
        <taxon>Dikarya</taxon>
        <taxon>Ascomycota</taxon>
        <taxon>Pezizomycotina</taxon>
        <taxon>Dothideomycetes</taxon>
        <taxon>Pleosporomycetidae</taxon>
        <taxon>Pleosporales</taxon>
        <taxon>Pleosporineae</taxon>
        <taxon>Didymellaceae</taxon>
        <taxon>Nothophoma</taxon>
    </lineage>
</organism>
<dbReference type="PANTHER" id="PTHR10218">
    <property type="entry name" value="GTP-BINDING PROTEIN ALPHA SUBUNIT"/>
    <property type="match status" value="1"/>
</dbReference>
<evidence type="ECO:0000256" key="4">
    <source>
        <dbReference type="ARBA" id="ARBA00023134"/>
    </source>
</evidence>
<feature type="region of interest" description="Disordered" evidence="6">
    <location>
        <begin position="1"/>
        <end position="22"/>
    </location>
</feature>
<evidence type="ECO:0000256" key="3">
    <source>
        <dbReference type="ARBA" id="ARBA00022842"/>
    </source>
</evidence>
<dbReference type="PROSITE" id="PS51882">
    <property type="entry name" value="G_ALPHA"/>
    <property type="match status" value="1"/>
</dbReference>
<comment type="caution">
    <text evidence="7">The sequence shown here is derived from an EMBL/GenBank/DDBJ whole genome shotgun (WGS) entry which is preliminary data.</text>
</comment>
<dbReference type="InterPro" id="IPR027417">
    <property type="entry name" value="P-loop_NTPase"/>
</dbReference>
<reference evidence="7 8" key="1">
    <citation type="submission" date="2024-02" db="EMBL/GenBank/DDBJ databases">
        <title>De novo assembly and annotation of 12 fungi associated with fruit tree decline syndrome in Ontario, Canada.</title>
        <authorList>
            <person name="Sulman M."/>
            <person name="Ellouze W."/>
            <person name="Ilyukhin E."/>
        </authorList>
    </citation>
    <scope>NUCLEOTIDE SEQUENCE [LARGE SCALE GENOMIC DNA]</scope>
    <source>
        <strain evidence="7 8">M97-236</strain>
    </source>
</reference>
<evidence type="ECO:0000256" key="6">
    <source>
        <dbReference type="SAM" id="MobiDB-lite"/>
    </source>
</evidence>
<evidence type="ECO:0000313" key="7">
    <source>
        <dbReference type="EMBL" id="KAL1599031.1"/>
    </source>
</evidence>
<keyword evidence="2" id="KW-0547">Nucleotide-binding</keyword>
<accession>A0ABR3R3N0</accession>
<keyword evidence="3" id="KW-0460">Magnesium</keyword>
<name>A0ABR3R3N0_9PLEO</name>
<keyword evidence="4" id="KW-0342">GTP-binding</keyword>
<dbReference type="EMBL" id="JAKIXB020000021">
    <property type="protein sequence ID" value="KAL1599031.1"/>
    <property type="molecule type" value="Genomic_DNA"/>
</dbReference>
<gene>
    <name evidence="7" type="primary">GPA2_1</name>
    <name evidence="7" type="ORF">SLS59_006480</name>
</gene>
<protein>
    <submittedName>
        <fullName evidence="7">Guanine nucleotide-binding protein alpha-2 subunit</fullName>
    </submittedName>
</protein>
<evidence type="ECO:0000256" key="1">
    <source>
        <dbReference type="ARBA" id="ARBA00022723"/>
    </source>
</evidence>
<dbReference type="SUPFAM" id="SSF52540">
    <property type="entry name" value="P-loop containing nucleoside triphosphate hydrolases"/>
    <property type="match status" value="1"/>
</dbReference>